<evidence type="ECO:0000256" key="4">
    <source>
        <dbReference type="ARBA" id="ARBA00022692"/>
    </source>
</evidence>
<evidence type="ECO:0000256" key="1">
    <source>
        <dbReference type="ARBA" id="ARBA00004651"/>
    </source>
</evidence>
<dbReference type="InterPro" id="IPR051447">
    <property type="entry name" value="Lipoprotein-release_system"/>
</dbReference>
<name>G8QRZ8_SPHPG</name>
<accession>G8QRZ8</accession>
<dbReference type="Pfam" id="PF02687">
    <property type="entry name" value="FtsX"/>
    <property type="match status" value="1"/>
</dbReference>
<feature type="domain" description="MacB-like periplasmic core" evidence="9">
    <location>
        <begin position="19"/>
        <end position="246"/>
    </location>
</feature>
<comment type="subcellular location">
    <subcellularLocation>
        <location evidence="1">Cell membrane</location>
        <topology evidence="1">Multi-pass membrane protein</topology>
    </subcellularLocation>
</comment>
<feature type="transmembrane region" description="Helical" evidence="7">
    <location>
        <begin position="384"/>
        <end position="403"/>
    </location>
</feature>
<protein>
    <submittedName>
        <fullName evidence="10">ABC-type transport system, involved in lipoprotein release, permease component</fullName>
    </submittedName>
</protein>
<evidence type="ECO:0000313" key="10">
    <source>
        <dbReference type="EMBL" id="AEV29996.1"/>
    </source>
</evidence>
<sequence length="418" mass="46780">MKFLLILALKNLMRYKRRTFITAAAIALGLMSYVLVDSLFIGTKEESVRNLKWYETSSTRIYQQGYWAERLQLPLDKSIKNPGQVLSLLESKGWTSTARIMFSAEMILYSDDFGEDGNLPVQVTAIDPERDNRVFHFSDTLAEGRFLKKGEENGILIGSWFAQDIGAKVGYWVTLVTRGNGGFYETMDMQIVGILNCPNPNVNRTLLMMDFSTASQNLYMEGSATEIDVKLSDNANTDKEMQKIRTLLAPAYEQLELYSWKEMAKDYLAALAADQGSSNLILFLVFIIAAVGVSNTMLMAIQERIRELGTMRALGLSDRKIRALFLFEAGGIGLIGSVLGVLLGILGNFYLVHTGIDFSWVMRDIDIGYRIQSVLRGAWSIKSMGIAFLSGIVLSMLVALIPVRRALRMDIPSCLHHQ</sequence>
<dbReference type="GO" id="GO:0044874">
    <property type="term" value="P:lipoprotein localization to outer membrane"/>
    <property type="evidence" value="ECO:0007669"/>
    <property type="project" value="TreeGrafter"/>
</dbReference>
<evidence type="ECO:0000256" key="7">
    <source>
        <dbReference type="SAM" id="Phobius"/>
    </source>
</evidence>
<feature type="transmembrane region" description="Helical" evidence="7">
    <location>
        <begin position="280"/>
        <end position="302"/>
    </location>
</feature>
<evidence type="ECO:0000256" key="2">
    <source>
        <dbReference type="ARBA" id="ARBA00005236"/>
    </source>
</evidence>
<dbReference type="Proteomes" id="UP000005632">
    <property type="component" value="Chromosome"/>
</dbReference>
<organism evidence="10 11">
    <name type="scientific">Sphaerochaeta pleomorpha (strain ATCC BAA-1885 / DSM 22778 / Grapes)</name>
    <dbReference type="NCBI Taxonomy" id="158190"/>
    <lineage>
        <taxon>Bacteria</taxon>
        <taxon>Pseudomonadati</taxon>
        <taxon>Spirochaetota</taxon>
        <taxon>Spirochaetia</taxon>
        <taxon>Spirochaetales</taxon>
        <taxon>Sphaerochaetaceae</taxon>
        <taxon>Sphaerochaeta</taxon>
    </lineage>
</organism>
<dbReference type="GO" id="GO:0098797">
    <property type="term" value="C:plasma membrane protein complex"/>
    <property type="evidence" value="ECO:0007669"/>
    <property type="project" value="TreeGrafter"/>
</dbReference>
<keyword evidence="6 7" id="KW-0472">Membrane</keyword>
<dbReference type="PANTHER" id="PTHR30489">
    <property type="entry name" value="LIPOPROTEIN-RELEASING SYSTEM TRANSMEMBRANE PROTEIN LOLE"/>
    <property type="match status" value="1"/>
</dbReference>
<keyword evidence="5 7" id="KW-1133">Transmembrane helix</keyword>
<keyword evidence="10" id="KW-0449">Lipoprotein</keyword>
<keyword evidence="3" id="KW-1003">Cell membrane</keyword>
<dbReference type="Pfam" id="PF12704">
    <property type="entry name" value="MacB_PCD"/>
    <property type="match status" value="1"/>
</dbReference>
<dbReference type="InterPro" id="IPR003838">
    <property type="entry name" value="ABC3_permease_C"/>
</dbReference>
<dbReference type="RefSeq" id="WP_014270837.1">
    <property type="nucleotide sequence ID" value="NC_016633.1"/>
</dbReference>
<dbReference type="EMBL" id="CP003155">
    <property type="protein sequence ID" value="AEV29996.1"/>
    <property type="molecule type" value="Genomic_DNA"/>
</dbReference>
<dbReference type="PANTHER" id="PTHR30489:SF0">
    <property type="entry name" value="LIPOPROTEIN-RELEASING SYSTEM TRANSMEMBRANE PROTEIN LOLE"/>
    <property type="match status" value="1"/>
</dbReference>
<evidence type="ECO:0000259" key="8">
    <source>
        <dbReference type="Pfam" id="PF02687"/>
    </source>
</evidence>
<gene>
    <name evidence="10" type="ordered locus">SpiGrapes_2220</name>
</gene>
<reference evidence="10 11" key="1">
    <citation type="submission" date="2011-11" db="EMBL/GenBank/DDBJ databases">
        <title>Complete sequence of Spirochaeta sp. grapes.</title>
        <authorList>
            <consortium name="US DOE Joint Genome Institute"/>
            <person name="Lucas S."/>
            <person name="Han J."/>
            <person name="Lapidus A."/>
            <person name="Cheng J.-F."/>
            <person name="Goodwin L."/>
            <person name="Pitluck S."/>
            <person name="Peters L."/>
            <person name="Ovchinnikova G."/>
            <person name="Munk A.C."/>
            <person name="Detter J.C."/>
            <person name="Han C."/>
            <person name="Tapia R."/>
            <person name="Land M."/>
            <person name="Hauser L."/>
            <person name="Kyrpides N."/>
            <person name="Ivanova N."/>
            <person name="Pagani I."/>
            <person name="Ritalahtilisa K."/>
            <person name="Loeffler F."/>
            <person name="Woyke T."/>
        </authorList>
    </citation>
    <scope>NUCLEOTIDE SEQUENCE [LARGE SCALE GENOMIC DNA]</scope>
    <source>
        <strain evidence="11">ATCC BAA-1885 / DSM 22778 / Grapes</strain>
    </source>
</reference>
<keyword evidence="4 7" id="KW-0812">Transmembrane</keyword>
<evidence type="ECO:0000256" key="5">
    <source>
        <dbReference type="ARBA" id="ARBA00022989"/>
    </source>
</evidence>
<feature type="transmembrane region" description="Helical" evidence="7">
    <location>
        <begin position="323"/>
        <end position="352"/>
    </location>
</feature>
<evidence type="ECO:0000259" key="9">
    <source>
        <dbReference type="Pfam" id="PF12704"/>
    </source>
</evidence>
<keyword evidence="11" id="KW-1185">Reference proteome</keyword>
<dbReference type="KEGG" id="sgp:SpiGrapes_2220"/>
<proteinExistence type="inferred from homology"/>
<dbReference type="InterPro" id="IPR025857">
    <property type="entry name" value="MacB_PCD"/>
</dbReference>
<feature type="domain" description="ABC3 transporter permease C-terminal" evidence="8">
    <location>
        <begin position="280"/>
        <end position="410"/>
    </location>
</feature>
<dbReference type="AlphaFoldDB" id="G8QRZ8"/>
<dbReference type="STRING" id="158190.SpiGrapes_2220"/>
<evidence type="ECO:0000256" key="3">
    <source>
        <dbReference type="ARBA" id="ARBA00022475"/>
    </source>
</evidence>
<comment type="similarity">
    <text evidence="2">Belongs to the ABC-4 integral membrane protein family. LolC/E subfamily.</text>
</comment>
<evidence type="ECO:0000313" key="11">
    <source>
        <dbReference type="Proteomes" id="UP000005632"/>
    </source>
</evidence>
<dbReference type="OrthoDB" id="9780560at2"/>
<dbReference type="eggNOG" id="COG4591">
    <property type="taxonomic scope" value="Bacteria"/>
</dbReference>
<evidence type="ECO:0000256" key="6">
    <source>
        <dbReference type="ARBA" id="ARBA00023136"/>
    </source>
</evidence>
<dbReference type="HOGENOM" id="CLU_000604_8_6_12"/>